<protein>
    <submittedName>
        <fullName evidence="2">Uncharacterized protein</fullName>
    </submittedName>
</protein>
<sequence length="105" mass="12055">MEDKEKNNIVIVEKNIHRTNLRRLIDTLYLFVPIAMAFAGDFLAAPLWHVLKKNDDVPEVFHFICAVVLFAIAVIFVFIKTRKINPIMKIGIFSHDTDAESEKAD</sequence>
<feature type="transmembrane region" description="Helical" evidence="1">
    <location>
        <begin position="60"/>
        <end position="79"/>
    </location>
</feature>
<organism evidence="2 3">
    <name type="scientific">Treponema bryantii</name>
    <dbReference type="NCBI Taxonomy" id="163"/>
    <lineage>
        <taxon>Bacteria</taxon>
        <taxon>Pseudomonadati</taxon>
        <taxon>Spirochaetota</taxon>
        <taxon>Spirochaetia</taxon>
        <taxon>Spirochaetales</taxon>
        <taxon>Treponemataceae</taxon>
        <taxon>Treponema</taxon>
    </lineage>
</organism>
<keyword evidence="1" id="KW-0472">Membrane</keyword>
<feature type="transmembrane region" description="Helical" evidence="1">
    <location>
        <begin position="28"/>
        <end position="48"/>
    </location>
</feature>
<keyword evidence="1" id="KW-1133">Transmembrane helix</keyword>
<keyword evidence="1" id="KW-0812">Transmembrane</keyword>
<dbReference type="OrthoDB" id="361607at2"/>
<dbReference type="EMBL" id="FORI01000005">
    <property type="protein sequence ID" value="SFI76058.1"/>
    <property type="molecule type" value="Genomic_DNA"/>
</dbReference>
<dbReference type="Proteomes" id="UP000182737">
    <property type="component" value="Unassembled WGS sequence"/>
</dbReference>
<keyword evidence="3" id="KW-1185">Reference proteome</keyword>
<dbReference type="AlphaFoldDB" id="A0A1I3KUL0"/>
<proteinExistence type="predicted"/>
<accession>A0A1I3KUL0</accession>
<dbReference type="RefSeq" id="WP_074931493.1">
    <property type="nucleotide sequence ID" value="NZ_FORI01000005.1"/>
</dbReference>
<gene>
    <name evidence="2" type="ORF">SAMN04487775_105173</name>
</gene>
<evidence type="ECO:0000313" key="3">
    <source>
        <dbReference type="Proteomes" id="UP000182737"/>
    </source>
</evidence>
<reference evidence="3" key="1">
    <citation type="submission" date="2016-10" db="EMBL/GenBank/DDBJ databases">
        <authorList>
            <person name="Varghese N."/>
            <person name="Submissions S."/>
        </authorList>
    </citation>
    <scope>NUCLEOTIDE SEQUENCE [LARGE SCALE GENOMIC DNA]</scope>
    <source>
        <strain evidence="3">XBD1002</strain>
    </source>
</reference>
<evidence type="ECO:0000256" key="1">
    <source>
        <dbReference type="SAM" id="Phobius"/>
    </source>
</evidence>
<evidence type="ECO:0000313" key="2">
    <source>
        <dbReference type="EMBL" id="SFI76058.1"/>
    </source>
</evidence>
<name>A0A1I3KUL0_9SPIR</name>